<comment type="caution">
    <text evidence="1">The sequence shown here is derived from an EMBL/GenBank/DDBJ whole genome shotgun (WGS) entry which is preliminary data.</text>
</comment>
<evidence type="ECO:0000313" key="1">
    <source>
        <dbReference type="EMBL" id="HCW92445.1"/>
    </source>
</evidence>
<sequence length="170" mass="19233">MLRKILSLFKSEDKVLLVFLILLLLLAFNFRNLSIWEKTLPAKLGGLPLNSFILGDEAENKISRLMENADVETSSSVIAEYTDGRDFIQIVSVRAQESGHIKLINILGNKLHFYKSAYRIKNAPVEVFEGNIGERQFYALSGKSRVILINSSVKLNEGSILNIYGFLRRL</sequence>
<dbReference type="Proteomes" id="UP000262325">
    <property type="component" value="Unassembled WGS sequence"/>
</dbReference>
<dbReference type="AlphaFoldDB" id="A0A3D5Q9A1"/>
<evidence type="ECO:0000313" key="2">
    <source>
        <dbReference type="Proteomes" id="UP000262325"/>
    </source>
</evidence>
<gene>
    <name evidence="1" type="ORF">DHM44_02050</name>
</gene>
<name>A0A3D5Q9A1_FLESI</name>
<accession>A0A3D5Q9A1</accession>
<organism evidence="1 2">
    <name type="scientific">Flexistipes sinusarabici</name>
    <dbReference type="NCBI Taxonomy" id="2352"/>
    <lineage>
        <taxon>Bacteria</taxon>
        <taxon>Pseudomonadati</taxon>
        <taxon>Deferribacterota</taxon>
        <taxon>Deferribacteres</taxon>
        <taxon>Deferribacterales</taxon>
        <taxon>Flexistipitaceae</taxon>
        <taxon>Flexistipes</taxon>
    </lineage>
</organism>
<dbReference type="EMBL" id="DPPF01000042">
    <property type="protein sequence ID" value="HCW92445.1"/>
    <property type="molecule type" value="Genomic_DNA"/>
</dbReference>
<reference evidence="1 2" key="1">
    <citation type="journal article" date="2018" name="Nat. Biotechnol.">
        <title>A standardized bacterial taxonomy based on genome phylogeny substantially revises the tree of life.</title>
        <authorList>
            <person name="Parks D.H."/>
            <person name="Chuvochina M."/>
            <person name="Waite D.W."/>
            <person name="Rinke C."/>
            <person name="Skarshewski A."/>
            <person name="Chaumeil P.A."/>
            <person name="Hugenholtz P."/>
        </authorList>
    </citation>
    <scope>NUCLEOTIDE SEQUENCE [LARGE SCALE GENOMIC DNA]</scope>
    <source>
        <strain evidence="1">UBA8672</strain>
    </source>
</reference>
<protein>
    <submittedName>
        <fullName evidence="1">Uncharacterized protein</fullName>
    </submittedName>
</protein>
<proteinExistence type="predicted"/>